<keyword evidence="3 5" id="KW-0808">Transferase</keyword>
<evidence type="ECO:0000313" key="6">
    <source>
        <dbReference type="Proteomes" id="UP001149140"/>
    </source>
</evidence>
<comment type="similarity">
    <text evidence="1">Belongs to the glycosyltransferase group 1 family. Glycosyltransferase 4 subfamily.</text>
</comment>
<comment type="caution">
    <text evidence="5">The sequence shown here is derived from an EMBL/GenBank/DDBJ whole genome shotgun (WGS) entry which is preliminary data.</text>
</comment>
<proteinExistence type="inferred from homology"/>
<dbReference type="Pfam" id="PF13439">
    <property type="entry name" value="Glyco_transf_4"/>
    <property type="match status" value="1"/>
</dbReference>
<sequence>MRVLVVTNMYPSRERPWFGPFVRDQVEAFRRRDDLDVELFAFGPGPRALVRAAATLRSRYRGQRFDIVHAHFGLTAWPALLAHLGPVVVTLHGNDLLVRRSYYATRAALPFTALAAAVSREFSANVPGAGVTRRVAVLPVGIDLERFRPLPRAVARARLGLDPDGPYLLFPHDPSRPLKRYDRAVEVAGDVPLLTLGGVAPDEVPYWINAANAVLVPSSAEGFGLSVIEALACGVPAFGTPVGIHPVALHGIAGAYCAEWDRDAWRAALRPQLEAADPRVDGRSRAELFSADAMASRVVEAWRDLLEDRTSGCNDPFNDVVRAERDPILDVRGPVPTRGSNDL</sequence>
<dbReference type="GO" id="GO:0016757">
    <property type="term" value="F:glycosyltransferase activity"/>
    <property type="evidence" value="ECO:0007669"/>
    <property type="project" value="UniProtKB-KW"/>
</dbReference>
<reference evidence="5" key="1">
    <citation type="submission" date="2022-10" db="EMBL/GenBank/DDBJ databases">
        <title>The WGS of Solirubrobacter ginsenosidimutans DSM 21036.</title>
        <authorList>
            <person name="Jiang Z."/>
        </authorList>
    </citation>
    <scope>NUCLEOTIDE SEQUENCE</scope>
    <source>
        <strain evidence="5">DSM 21036</strain>
    </source>
</reference>
<dbReference type="Proteomes" id="UP001149140">
    <property type="component" value="Unassembled WGS sequence"/>
</dbReference>
<evidence type="ECO:0000313" key="5">
    <source>
        <dbReference type="EMBL" id="MDA0165462.1"/>
    </source>
</evidence>
<keyword evidence="2 5" id="KW-0328">Glycosyltransferase</keyword>
<dbReference type="InterPro" id="IPR028098">
    <property type="entry name" value="Glyco_trans_4-like_N"/>
</dbReference>
<dbReference type="SUPFAM" id="SSF53756">
    <property type="entry name" value="UDP-Glycosyltransferase/glycogen phosphorylase"/>
    <property type="match status" value="1"/>
</dbReference>
<dbReference type="AlphaFoldDB" id="A0A9X3MZL7"/>
<dbReference type="PANTHER" id="PTHR12526">
    <property type="entry name" value="GLYCOSYLTRANSFERASE"/>
    <property type="match status" value="1"/>
</dbReference>
<dbReference type="RefSeq" id="WP_270044721.1">
    <property type="nucleotide sequence ID" value="NZ_JAPDOD010000047.1"/>
</dbReference>
<dbReference type="Gene3D" id="3.40.50.2000">
    <property type="entry name" value="Glycogen Phosphorylase B"/>
    <property type="match status" value="2"/>
</dbReference>
<protein>
    <submittedName>
        <fullName evidence="5">Glycosyltransferase</fullName>
        <ecNumber evidence="5">2.4.-.-</ecNumber>
    </submittedName>
</protein>
<organism evidence="5 6">
    <name type="scientific">Solirubrobacter ginsenosidimutans</name>
    <dbReference type="NCBI Taxonomy" id="490573"/>
    <lineage>
        <taxon>Bacteria</taxon>
        <taxon>Bacillati</taxon>
        <taxon>Actinomycetota</taxon>
        <taxon>Thermoleophilia</taxon>
        <taxon>Solirubrobacterales</taxon>
        <taxon>Solirubrobacteraceae</taxon>
        <taxon>Solirubrobacter</taxon>
    </lineage>
</organism>
<keyword evidence="6" id="KW-1185">Reference proteome</keyword>
<gene>
    <name evidence="5" type="ORF">OM076_34655</name>
</gene>
<feature type="domain" description="Glycosyltransferase subfamily 4-like N-terminal" evidence="4">
    <location>
        <begin position="30"/>
        <end position="146"/>
    </location>
</feature>
<evidence type="ECO:0000259" key="4">
    <source>
        <dbReference type="Pfam" id="PF13439"/>
    </source>
</evidence>
<dbReference type="PANTHER" id="PTHR12526:SF640">
    <property type="entry name" value="COLANIC ACID BIOSYNTHESIS GLYCOSYLTRANSFERASE WCAL-RELATED"/>
    <property type="match status" value="1"/>
</dbReference>
<accession>A0A9X3MZL7</accession>
<dbReference type="EC" id="2.4.-.-" evidence="5"/>
<evidence type="ECO:0000256" key="1">
    <source>
        <dbReference type="ARBA" id="ARBA00009481"/>
    </source>
</evidence>
<dbReference type="Pfam" id="PF13692">
    <property type="entry name" value="Glyco_trans_1_4"/>
    <property type="match status" value="1"/>
</dbReference>
<dbReference type="EMBL" id="JAPDOD010000047">
    <property type="protein sequence ID" value="MDA0165462.1"/>
    <property type="molecule type" value="Genomic_DNA"/>
</dbReference>
<evidence type="ECO:0000256" key="2">
    <source>
        <dbReference type="ARBA" id="ARBA00022676"/>
    </source>
</evidence>
<evidence type="ECO:0000256" key="3">
    <source>
        <dbReference type="ARBA" id="ARBA00022679"/>
    </source>
</evidence>
<name>A0A9X3MZL7_9ACTN</name>